<dbReference type="AlphaFoldDB" id="A0AAV6GUY4"/>
<feature type="region of interest" description="Disordered" evidence="1">
    <location>
        <begin position="477"/>
        <end position="506"/>
    </location>
</feature>
<feature type="compositionally biased region" description="Basic residues" evidence="1">
    <location>
        <begin position="28"/>
        <end position="37"/>
    </location>
</feature>
<feature type="compositionally biased region" description="Polar residues" evidence="1">
    <location>
        <begin position="690"/>
        <end position="746"/>
    </location>
</feature>
<evidence type="ECO:0000313" key="2">
    <source>
        <dbReference type="EMBL" id="KAG5278304.1"/>
    </source>
</evidence>
<evidence type="ECO:0000313" key="3">
    <source>
        <dbReference type="Proteomes" id="UP000823561"/>
    </source>
</evidence>
<dbReference type="PANTHER" id="PTHR16434:SF2">
    <property type="entry name" value="EWING'S TUMOR-ASSOCIATED ANTIGEN 1"/>
    <property type="match status" value="1"/>
</dbReference>
<organism evidence="2 3">
    <name type="scientific">Alosa alosa</name>
    <name type="common">allis shad</name>
    <dbReference type="NCBI Taxonomy" id="278164"/>
    <lineage>
        <taxon>Eukaryota</taxon>
        <taxon>Metazoa</taxon>
        <taxon>Chordata</taxon>
        <taxon>Craniata</taxon>
        <taxon>Vertebrata</taxon>
        <taxon>Euteleostomi</taxon>
        <taxon>Actinopterygii</taxon>
        <taxon>Neopterygii</taxon>
        <taxon>Teleostei</taxon>
        <taxon>Clupei</taxon>
        <taxon>Clupeiformes</taxon>
        <taxon>Clupeoidei</taxon>
        <taxon>Clupeidae</taxon>
        <taxon>Alosa</taxon>
    </lineage>
</organism>
<evidence type="ECO:0008006" key="4">
    <source>
        <dbReference type="Google" id="ProtNLM"/>
    </source>
</evidence>
<keyword evidence="3" id="KW-1185">Reference proteome</keyword>
<feature type="compositionally biased region" description="Polar residues" evidence="1">
    <location>
        <begin position="369"/>
        <end position="381"/>
    </location>
</feature>
<dbReference type="Pfam" id="PF15350">
    <property type="entry name" value="ETAA1"/>
    <property type="match status" value="1"/>
</dbReference>
<feature type="compositionally biased region" description="Low complexity" evidence="1">
    <location>
        <begin position="664"/>
        <end position="684"/>
    </location>
</feature>
<proteinExistence type="predicted"/>
<feature type="region of interest" description="Disordered" evidence="1">
    <location>
        <begin position="1"/>
        <end position="110"/>
    </location>
</feature>
<dbReference type="EMBL" id="JADWDJ010000007">
    <property type="protein sequence ID" value="KAG5278304.1"/>
    <property type="molecule type" value="Genomic_DNA"/>
</dbReference>
<dbReference type="GO" id="GO:2000001">
    <property type="term" value="P:regulation of DNA damage checkpoint"/>
    <property type="evidence" value="ECO:0007669"/>
    <property type="project" value="TreeGrafter"/>
</dbReference>
<feature type="compositionally biased region" description="Low complexity" evidence="1">
    <location>
        <begin position="382"/>
        <end position="393"/>
    </location>
</feature>
<feature type="compositionally biased region" description="Basic and acidic residues" evidence="1">
    <location>
        <begin position="1"/>
        <end position="27"/>
    </location>
</feature>
<dbReference type="PANTHER" id="PTHR16434">
    <property type="entry name" value="EWING'S TUMOR-ASSOCIATED ANTIGEN 1 ETAA1"/>
    <property type="match status" value="1"/>
</dbReference>
<sequence length="841" mass="90035">MPYRRTCTDKTREEGVESDLHKLELRKSKINRLKRSPKPPSQPPRTVDTSDITQPEFKTPTRPVRSKFGRLISKESPCNDSENQHDIIWDQSSPSPIRKDGGMYKRRGRRKDVYVGKTDVTDLVSRIAPKNSRPVDSAESELQWIGVNGIPCTPELSQPRTKTKAIKKDTHDHLKELAKQFDFQLIGRERPAQNQSPTKPADLDVEDLDLFADENQAPSNPSPFGAFRVLSIDQDMEEEEDDDNALFNELFDGPTVSIENGLSQPLSGVSQHVKPAAVSTSQCPRNTPAAGNSDVRIRSHAPEVSTDATQVSTTGRVDVGFDDDWEDDGLLDDSMVMDMTQHPERFAPPKHCSTQKPVAAQQRVLTGATGPTNVPNQNRQYGGSSSSRGSSLSQVPTAMHKSGQTLTPPGVDASRQVRTSSVAAGLPSNNRNGLRSTGPVASLPRAPLDLPNKTNIKTASAAPAAVTRPLVRTKADASGAQLCPAQQRPTPATGAQSKPLQGPTWAKQQVTAAATVEEKPTGGVLDGEADIPDDDLDLFFASDAGWDDDVDDDDLLCEACDDVECAIPAAEQQAFADGQMLNRTQSQATPPSGITVGCTGLKAPYQSRPPTTFAQPIPPSKTVYSTLGNKASGKSVPSMNQSTAAVVGGSSSAQYQTNIMRPPSASAGAGATSFGGSSHHTTTANHMGGVSSNTQSGQSTFGSVGQRNSMMRPPGTTTSVEPQRLTYSKETTSFEGSSHHTTTANQLGGKGGAMAGSNQSAVRMGGGSSSSSNQYTFKRLPKNSSTSASCFTGTTQAPVSYPTNPRCSEAEIERKKQEALERRRLRMLATQNQKQNLRAPC</sequence>
<reference evidence="2" key="1">
    <citation type="submission" date="2020-10" db="EMBL/GenBank/DDBJ databases">
        <title>Chromosome-scale genome assembly of the Allis shad, Alosa alosa.</title>
        <authorList>
            <person name="Margot Z."/>
            <person name="Christophe K."/>
            <person name="Cabau C."/>
            <person name="Louis A."/>
            <person name="Berthelot C."/>
            <person name="Parey E."/>
            <person name="Roest Crollius H."/>
            <person name="Montfort J."/>
            <person name="Robinson-Rechavi M."/>
            <person name="Bucao C."/>
            <person name="Bouchez O."/>
            <person name="Gislard M."/>
            <person name="Lluch J."/>
            <person name="Milhes M."/>
            <person name="Lampietro C."/>
            <person name="Lopez Roques C."/>
            <person name="Donnadieu C."/>
            <person name="Braasch I."/>
            <person name="Desvignes T."/>
            <person name="Postlethwait J."/>
            <person name="Bobe J."/>
            <person name="Guiguen Y."/>
        </authorList>
    </citation>
    <scope>NUCLEOTIDE SEQUENCE</scope>
    <source>
        <strain evidence="2">M-15738</strain>
        <tissue evidence="2">Blood</tissue>
    </source>
</reference>
<feature type="compositionally biased region" description="Polar residues" evidence="1">
    <location>
        <begin position="416"/>
        <end position="435"/>
    </location>
</feature>
<dbReference type="GO" id="GO:0031297">
    <property type="term" value="P:replication fork processing"/>
    <property type="evidence" value="ECO:0007669"/>
    <property type="project" value="TreeGrafter"/>
</dbReference>
<name>A0AAV6GUY4_9TELE</name>
<dbReference type="GO" id="GO:0043539">
    <property type="term" value="F:protein serine/threonine kinase activator activity"/>
    <property type="evidence" value="ECO:0007669"/>
    <property type="project" value="TreeGrafter"/>
</dbReference>
<feature type="region of interest" description="Disordered" evidence="1">
    <location>
        <begin position="367"/>
        <end position="451"/>
    </location>
</feature>
<dbReference type="InterPro" id="IPR029406">
    <property type="entry name" value="ETAA1"/>
</dbReference>
<dbReference type="GO" id="GO:0043596">
    <property type="term" value="C:nuclear replication fork"/>
    <property type="evidence" value="ECO:0007669"/>
    <property type="project" value="TreeGrafter"/>
</dbReference>
<accession>A0AAV6GUY4</accession>
<evidence type="ECO:0000256" key="1">
    <source>
        <dbReference type="SAM" id="MobiDB-lite"/>
    </source>
</evidence>
<protein>
    <recommendedName>
        <fullName evidence="4">ETAA1 activator of ATR kinase</fullName>
    </recommendedName>
</protein>
<feature type="compositionally biased region" description="Polar residues" evidence="1">
    <location>
        <begin position="487"/>
        <end position="499"/>
    </location>
</feature>
<comment type="caution">
    <text evidence="2">The sequence shown here is derived from an EMBL/GenBank/DDBJ whole genome shotgun (WGS) entry which is preliminary data.</text>
</comment>
<dbReference type="GO" id="GO:0006974">
    <property type="term" value="P:DNA damage response"/>
    <property type="evidence" value="ECO:0007669"/>
    <property type="project" value="TreeGrafter"/>
</dbReference>
<feature type="compositionally biased region" description="Polar residues" evidence="1">
    <location>
        <begin position="769"/>
        <end position="806"/>
    </location>
</feature>
<feature type="region of interest" description="Disordered" evidence="1">
    <location>
        <begin position="660"/>
        <end position="811"/>
    </location>
</feature>
<dbReference type="Proteomes" id="UP000823561">
    <property type="component" value="Chromosome 7"/>
</dbReference>
<gene>
    <name evidence="2" type="ORF">AALO_G00097480</name>
</gene>